<accession>A0A372EPA2</accession>
<name>A0A372EPA2_9BURK</name>
<dbReference type="PANTHER" id="PTHR42928">
    <property type="entry name" value="TRICARBOXYLATE-BINDING PROTEIN"/>
    <property type="match status" value="1"/>
</dbReference>
<feature type="signal peptide" evidence="2">
    <location>
        <begin position="1"/>
        <end position="35"/>
    </location>
</feature>
<comment type="similarity">
    <text evidence="1">Belongs to the UPF0065 (bug) family.</text>
</comment>
<protein>
    <submittedName>
        <fullName evidence="3">Tripartite tricarboxylate transporter substrate binding protein</fullName>
    </submittedName>
</protein>
<dbReference type="PANTHER" id="PTHR42928:SF5">
    <property type="entry name" value="BLR1237 PROTEIN"/>
    <property type="match status" value="1"/>
</dbReference>
<dbReference type="SUPFAM" id="SSF53850">
    <property type="entry name" value="Periplasmic binding protein-like II"/>
    <property type="match status" value="1"/>
</dbReference>
<gene>
    <name evidence="3" type="ORF">DY262_00850</name>
</gene>
<keyword evidence="2" id="KW-0732">Signal</keyword>
<evidence type="ECO:0000313" key="4">
    <source>
        <dbReference type="Proteomes" id="UP000261931"/>
    </source>
</evidence>
<reference evidence="3 4" key="1">
    <citation type="submission" date="2018-08" db="EMBL/GenBank/DDBJ databases">
        <title>Hydrogenophaga sp. LA-38 isolated from sludge.</title>
        <authorList>
            <person name="Im W.-T."/>
        </authorList>
    </citation>
    <scope>NUCLEOTIDE SEQUENCE [LARGE SCALE GENOMIC DNA]</scope>
    <source>
        <strain evidence="3 4">LA-38</strain>
    </source>
</reference>
<dbReference type="PIRSF" id="PIRSF017082">
    <property type="entry name" value="YflP"/>
    <property type="match status" value="1"/>
</dbReference>
<dbReference type="AlphaFoldDB" id="A0A372EPA2"/>
<evidence type="ECO:0000256" key="2">
    <source>
        <dbReference type="SAM" id="SignalP"/>
    </source>
</evidence>
<proteinExistence type="inferred from homology"/>
<dbReference type="InterPro" id="IPR005064">
    <property type="entry name" value="BUG"/>
</dbReference>
<sequence>MNNDRRQAMPPASIPLRFRCLLLAVAALASTGAAAQADAGYPNRPLRVVVPYPPGGNTDDMTREVMKELSARLGQTIVVDNKPGANSIIGTESVAKSAPDGYTLGVVIGAYAINQSLYKKLPYTPQSLVPVSLMTRTALVLVAAPQMPGAFKDFVALGQKGQPPLSYATSGKGGVNHILGERFAVATGLRGAFDVAYKGSNEARGDLLTGRVQFSFDAIPTMEPHIAKGAVHALAVTSHQRSPQLPNVPTIGELGHPELVTYAWAGLLAPAGTPPAIVDKLSREIAQVMKNPEFQQRLARKGSEGIGGTPAEFGAFLREEVDTAGQIVRRLGLSAD</sequence>
<feature type="chain" id="PRO_5016662600" evidence="2">
    <location>
        <begin position="36"/>
        <end position="336"/>
    </location>
</feature>
<comment type="caution">
    <text evidence="3">The sequence shown here is derived from an EMBL/GenBank/DDBJ whole genome shotgun (WGS) entry which is preliminary data.</text>
</comment>
<evidence type="ECO:0000256" key="1">
    <source>
        <dbReference type="ARBA" id="ARBA00006987"/>
    </source>
</evidence>
<dbReference type="Gene3D" id="3.40.190.150">
    <property type="entry name" value="Bordetella uptake gene, domain 1"/>
    <property type="match status" value="1"/>
</dbReference>
<organism evidence="3 4">
    <name type="scientific">Hydrogenophaga borbori</name>
    <dbReference type="NCBI Taxonomy" id="2294117"/>
    <lineage>
        <taxon>Bacteria</taxon>
        <taxon>Pseudomonadati</taxon>
        <taxon>Pseudomonadota</taxon>
        <taxon>Betaproteobacteria</taxon>
        <taxon>Burkholderiales</taxon>
        <taxon>Comamonadaceae</taxon>
        <taxon>Hydrogenophaga</taxon>
    </lineage>
</organism>
<dbReference type="EMBL" id="QVLS01000001">
    <property type="protein sequence ID" value="RFP82415.1"/>
    <property type="molecule type" value="Genomic_DNA"/>
</dbReference>
<dbReference type="Pfam" id="PF03401">
    <property type="entry name" value="TctC"/>
    <property type="match status" value="1"/>
</dbReference>
<evidence type="ECO:0000313" key="3">
    <source>
        <dbReference type="EMBL" id="RFP82415.1"/>
    </source>
</evidence>
<dbReference type="InterPro" id="IPR042100">
    <property type="entry name" value="Bug_dom1"/>
</dbReference>
<dbReference type="Proteomes" id="UP000261931">
    <property type="component" value="Unassembled WGS sequence"/>
</dbReference>
<dbReference type="Gene3D" id="3.40.190.10">
    <property type="entry name" value="Periplasmic binding protein-like II"/>
    <property type="match status" value="1"/>
</dbReference>
<keyword evidence="4" id="KW-1185">Reference proteome</keyword>
<dbReference type="CDD" id="cd13578">
    <property type="entry name" value="PBP2_Bug27"/>
    <property type="match status" value="1"/>
</dbReference>